<dbReference type="EMBL" id="LUKF01000017">
    <property type="protein sequence ID" value="KYG61264.1"/>
    <property type="molecule type" value="Genomic_DNA"/>
</dbReference>
<feature type="compositionally biased region" description="Low complexity" evidence="1">
    <location>
        <begin position="94"/>
        <end position="105"/>
    </location>
</feature>
<feature type="compositionally biased region" description="Polar residues" evidence="1">
    <location>
        <begin position="107"/>
        <end position="118"/>
    </location>
</feature>
<proteinExistence type="predicted"/>
<feature type="region of interest" description="Disordered" evidence="1">
    <location>
        <begin position="82"/>
        <end position="118"/>
    </location>
</feature>
<dbReference type="Proteomes" id="UP000075391">
    <property type="component" value="Unassembled WGS sequence"/>
</dbReference>
<accession>A0A150WDW3</accession>
<name>A0A150WDW3_BDEBC</name>
<evidence type="ECO:0000313" key="3">
    <source>
        <dbReference type="EMBL" id="KYG61264.1"/>
    </source>
</evidence>
<evidence type="ECO:0000256" key="2">
    <source>
        <dbReference type="SAM" id="SignalP"/>
    </source>
</evidence>
<reference evidence="3 4" key="1">
    <citation type="submission" date="2016-03" db="EMBL/GenBank/DDBJ databases">
        <authorList>
            <person name="Ploux O."/>
        </authorList>
    </citation>
    <scope>NUCLEOTIDE SEQUENCE [LARGE SCALE GENOMIC DNA]</scope>
    <source>
        <strain evidence="3 4">BER2</strain>
    </source>
</reference>
<dbReference type="OrthoDB" id="9833533at2"/>
<feature type="chain" id="PRO_5007572674" evidence="2">
    <location>
        <begin position="20"/>
        <end position="118"/>
    </location>
</feature>
<dbReference type="AlphaFoldDB" id="A0A150WDW3"/>
<organism evidence="3 4">
    <name type="scientific">Bdellovibrio bacteriovorus</name>
    <dbReference type="NCBI Taxonomy" id="959"/>
    <lineage>
        <taxon>Bacteria</taxon>
        <taxon>Pseudomonadati</taxon>
        <taxon>Bdellovibrionota</taxon>
        <taxon>Bdellovibrionia</taxon>
        <taxon>Bdellovibrionales</taxon>
        <taxon>Pseudobdellovibrionaceae</taxon>
        <taxon>Bdellovibrio</taxon>
    </lineage>
</organism>
<comment type="caution">
    <text evidence="3">The sequence shown here is derived from an EMBL/GenBank/DDBJ whole genome shotgun (WGS) entry which is preliminary data.</text>
</comment>
<sequence>MRQAIIVAALLILPQFVQGAPEDPTVPLNGSATDAMKIETQRDLADRVDRQPTNAEQDPSLVPCPQVSYEGQKDELARLENHSTNCQPEEGAIQQNPNPDQQLPDAEQNQSGTPIHLE</sequence>
<evidence type="ECO:0000256" key="1">
    <source>
        <dbReference type="SAM" id="MobiDB-lite"/>
    </source>
</evidence>
<feature type="region of interest" description="Disordered" evidence="1">
    <location>
        <begin position="43"/>
        <end position="66"/>
    </location>
</feature>
<keyword evidence="2" id="KW-0732">Signal</keyword>
<feature type="signal peptide" evidence="2">
    <location>
        <begin position="1"/>
        <end position="19"/>
    </location>
</feature>
<dbReference type="RefSeq" id="WP_063244625.1">
    <property type="nucleotide sequence ID" value="NZ_CP168967.1"/>
</dbReference>
<protein>
    <submittedName>
        <fullName evidence="3">Uncharacterized protein</fullName>
    </submittedName>
</protein>
<gene>
    <name evidence="3" type="ORF">AZI85_10010</name>
</gene>
<evidence type="ECO:0000313" key="4">
    <source>
        <dbReference type="Proteomes" id="UP000075391"/>
    </source>
</evidence>